<dbReference type="PROSITE" id="PS00498">
    <property type="entry name" value="TYROSINASE_2"/>
    <property type="match status" value="1"/>
</dbReference>
<keyword evidence="7" id="KW-0503">Monooxygenase</keyword>
<evidence type="ECO:0000256" key="7">
    <source>
        <dbReference type="ARBA" id="ARBA00023033"/>
    </source>
</evidence>
<dbReference type="SUPFAM" id="SSF48056">
    <property type="entry name" value="Di-copper centre-containing domain"/>
    <property type="match status" value="1"/>
</dbReference>
<comment type="caution">
    <text evidence="13">The sequence shown here is derived from an EMBL/GenBank/DDBJ whole genome shotgun (WGS) entry which is preliminary data.</text>
</comment>
<proteinExistence type="inferred from homology"/>
<sequence length="336" mass="37141">MLLRKQQTVDLFAITDYNRFQTQLESIHDSVHVIVGGSMAVINYAAFDPIFWLHHCNVDRLMAMYQNIQPNKTMTPGPRSPTLALGGDGNDTASTPLYPFRHPDRDEWTPDELMSYTSIFELGYSYPEVQPKQVVKRAKGDPDHRNTTTQRASRNHTVVQVNSLYAPDNGTEQTRLEWSVVILVDTADFNESCRIMVFISPAQNATDGPVGVAPIFIRQAGSSGVDTHVNTTIPLTQALKDRGLGSLQPDQVVPTLKDQLFWIIEKAGNTDVIPVDSIPSLRVAVFSREASYATNKVPTKGDSTPYYDVTEGKPGGLKQGDPPILKVKPVTEVSDS</sequence>
<comment type="cofactor">
    <cofactor evidence="1">
        <name>Cu(2+)</name>
        <dbReference type="ChEBI" id="CHEBI:29036"/>
    </cofactor>
</comment>
<dbReference type="EMBL" id="JAGHQM010000525">
    <property type="protein sequence ID" value="KAH0559770.1"/>
    <property type="molecule type" value="Genomic_DNA"/>
</dbReference>
<dbReference type="Gene3D" id="1.10.1280.10">
    <property type="entry name" value="Di-copper center containing domain from catechol oxidase"/>
    <property type="match status" value="1"/>
</dbReference>
<keyword evidence="5" id="KW-0560">Oxidoreductase</keyword>
<evidence type="ECO:0000256" key="5">
    <source>
        <dbReference type="ARBA" id="ARBA00023002"/>
    </source>
</evidence>
<organism evidence="13 14">
    <name type="scientific">Trichoglossum hirsutum</name>
    <dbReference type="NCBI Taxonomy" id="265104"/>
    <lineage>
        <taxon>Eukaryota</taxon>
        <taxon>Fungi</taxon>
        <taxon>Dikarya</taxon>
        <taxon>Ascomycota</taxon>
        <taxon>Pezizomycotina</taxon>
        <taxon>Geoglossomycetes</taxon>
        <taxon>Geoglossales</taxon>
        <taxon>Geoglossaceae</taxon>
        <taxon>Trichoglossum</taxon>
    </lineage>
</organism>
<evidence type="ECO:0000256" key="10">
    <source>
        <dbReference type="ARBA" id="ARBA00048881"/>
    </source>
</evidence>
<dbReference type="InterPro" id="IPR002227">
    <property type="entry name" value="Tyrosinase_Cu-bd"/>
</dbReference>
<dbReference type="InterPro" id="IPR008922">
    <property type="entry name" value="Di-copper_centre_dom_sf"/>
</dbReference>
<accession>A0A9P8RQT6</accession>
<feature type="domain" description="Tyrosinase copper-binding" evidence="12">
    <location>
        <begin position="48"/>
        <end position="59"/>
    </location>
</feature>
<gene>
    <name evidence="13" type="ORF">GP486_003712</name>
</gene>
<dbReference type="EC" id="1.14.18.1" evidence="3"/>
<dbReference type="GO" id="GO:0004503">
    <property type="term" value="F:tyrosinase activity"/>
    <property type="evidence" value="ECO:0007669"/>
    <property type="project" value="UniProtKB-EC"/>
</dbReference>
<name>A0A9P8RQT6_9PEZI</name>
<evidence type="ECO:0000256" key="6">
    <source>
        <dbReference type="ARBA" id="ARBA00023008"/>
    </source>
</evidence>
<comment type="catalytic activity">
    <reaction evidence="9">
        <text>2 L-dopa + O2 = 2 L-dopaquinone + 2 H2O</text>
        <dbReference type="Rhea" id="RHEA:34287"/>
        <dbReference type="ChEBI" id="CHEBI:15377"/>
        <dbReference type="ChEBI" id="CHEBI:15379"/>
        <dbReference type="ChEBI" id="CHEBI:57504"/>
        <dbReference type="ChEBI" id="CHEBI:57924"/>
        <dbReference type="EC" id="1.14.18.1"/>
    </reaction>
</comment>
<dbReference type="GO" id="GO:0046872">
    <property type="term" value="F:metal ion binding"/>
    <property type="evidence" value="ECO:0007669"/>
    <property type="project" value="UniProtKB-KW"/>
</dbReference>
<feature type="region of interest" description="Disordered" evidence="11">
    <location>
        <begin position="296"/>
        <end position="336"/>
    </location>
</feature>
<evidence type="ECO:0000256" key="9">
    <source>
        <dbReference type="ARBA" id="ARBA00048233"/>
    </source>
</evidence>
<dbReference type="AlphaFoldDB" id="A0A9P8RQT6"/>
<evidence type="ECO:0000256" key="3">
    <source>
        <dbReference type="ARBA" id="ARBA00011906"/>
    </source>
</evidence>
<dbReference type="InterPro" id="IPR041640">
    <property type="entry name" value="Tyrosinase_C"/>
</dbReference>
<keyword evidence="6" id="KW-0186">Copper</keyword>
<evidence type="ECO:0000256" key="11">
    <source>
        <dbReference type="SAM" id="MobiDB-lite"/>
    </source>
</evidence>
<dbReference type="PANTHER" id="PTHR11474">
    <property type="entry name" value="TYROSINASE FAMILY MEMBER"/>
    <property type="match status" value="1"/>
</dbReference>
<evidence type="ECO:0000313" key="14">
    <source>
        <dbReference type="Proteomes" id="UP000750711"/>
    </source>
</evidence>
<comment type="catalytic activity">
    <reaction evidence="10">
        <text>L-tyrosine + O2 = L-dopaquinone + H2O</text>
        <dbReference type="Rhea" id="RHEA:18117"/>
        <dbReference type="ChEBI" id="CHEBI:15377"/>
        <dbReference type="ChEBI" id="CHEBI:15379"/>
        <dbReference type="ChEBI" id="CHEBI:57924"/>
        <dbReference type="ChEBI" id="CHEBI:58315"/>
        <dbReference type="EC" id="1.14.18.1"/>
    </reaction>
</comment>
<evidence type="ECO:0000313" key="13">
    <source>
        <dbReference type="EMBL" id="KAH0559770.1"/>
    </source>
</evidence>
<protein>
    <recommendedName>
        <fullName evidence="3">tyrosinase</fullName>
        <ecNumber evidence="3">1.14.18.1</ecNumber>
    </recommendedName>
</protein>
<dbReference type="Proteomes" id="UP000750711">
    <property type="component" value="Unassembled WGS sequence"/>
</dbReference>
<comment type="similarity">
    <text evidence="2">Belongs to the tyrosinase family.</text>
</comment>
<dbReference type="InterPro" id="IPR050316">
    <property type="entry name" value="Tyrosinase/Hemocyanin"/>
</dbReference>
<dbReference type="GO" id="GO:0042438">
    <property type="term" value="P:melanin biosynthetic process"/>
    <property type="evidence" value="ECO:0007669"/>
    <property type="project" value="UniProtKB-KW"/>
</dbReference>
<reference evidence="13" key="1">
    <citation type="submission" date="2021-03" db="EMBL/GenBank/DDBJ databases">
        <title>Comparative genomics and phylogenomic investigation of the class Geoglossomycetes provide insights into ecological specialization and systematics.</title>
        <authorList>
            <person name="Melie T."/>
            <person name="Pirro S."/>
            <person name="Miller A.N."/>
            <person name="Quandt A."/>
        </authorList>
    </citation>
    <scope>NUCLEOTIDE SEQUENCE</scope>
    <source>
        <strain evidence="13">CAQ_001_2017</strain>
    </source>
</reference>
<evidence type="ECO:0000259" key="12">
    <source>
        <dbReference type="PROSITE" id="PS00498"/>
    </source>
</evidence>
<keyword evidence="14" id="KW-1185">Reference proteome</keyword>
<dbReference type="Pfam" id="PF00264">
    <property type="entry name" value="Tyrosinase"/>
    <property type="match status" value="1"/>
</dbReference>
<evidence type="ECO:0000256" key="8">
    <source>
        <dbReference type="ARBA" id="ARBA00023101"/>
    </source>
</evidence>
<keyword evidence="4" id="KW-0479">Metal-binding</keyword>
<evidence type="ECO:0000256" key="2">
    <source>
        <dbReference type="ARBA" id="ARBA00009928"/>
    </source>
</evidence>
<evidence type="ECO:0000256" key="4">
    <source>
        <dbReference type="ARBA" id="ARBA00022723"/>
    </source>
</evidence>
<dbReference type="Pfam" id="PF18132">
    <property type="entry name" value="Tyrosinase_C"/>
    <property type="match status" value="1"/>
</dbReference>
<keyword evidence="8" id="KW-0470">Melanin biosynthesis</keyword>
<dbReference type="PANTHER" id="PTHR11474:SF76">
    <property type="entry name" value="SHKT DOMAIN-CONTAINING PROTEIN"/>
    <property type="match status" value="1"/>
</dbReference>
<evidence type="ECO:0000256" key="1">
    <source>
        <dbReference type="ARBA" id="ARBA00001973"/>
    </source>
</evidence>